<gene>
    <name evidence="1" type="ORF">ACFQDH_14760</name>
</gene>
<dbReference type="GO" id="GO:0016787">
    <property type="term" value="F:hydrolase activity"/>
    <property type="evidence" value="ECO:0007669"/>
    <property type="project" value="UniProtKB-KW"/>
</dbReference>
<protein>
    <submittedName>
        <fullName evidence="1">Alpha/beta hydrolase</fullName>
    </submittedName>
</protein>
<dbReference type="RefSeq" id="WP_382403141.1">
    <property type="nucleotide sequence ID" value="NZ_JBHSWH010000001.1"/>
</dbReference>
<evidence type="ECO:0000313" key="1">
    <source>
        <dbReference type="EMBL" id="MFC6706482.1"/>
    </source>
</evidence>
<dbReference type="Proteomes" id="UP001596298">
    <property type="component" value="Unassembled WGS sequence"/>
</dbReference>
<sequence>MRNVLRRAIAPAAGVTTGVTAAVGGGTIGVSTYFVRQVLKPVLPVDEVPVHEVGPDHVVLTSTEESLAPGRYGMWQNEFQTHARIGDVLATDGDRVTRALDGVDFGALVPGKARFDGYYFCGPPATSLPVRLDDIEVDAPAGRMPAWLDRVPSSDRWAVLVHGRGAQRGETLRAVPILHGLGISSVIPSYRNDIGVPAARDHRYHLGLTEWSDIEAAVLYAASHGAREIQLFGWSMGAAIVLQFLDRSWLSEIVSRVVFDSPVVSWQPVLDFHAGENRLPKLISRLGAGLLRGPLRRQVAGLDEPLDIRLTDWVRRADELSVPMLVIHSAVDEFVPYAPSAALAAARPDLVQLETWDIARHCRAWNVDSERWERLVAEFCSG</sequence>
<comment type="caution">
    <text evidence="1">The sequence shown here is derived from an EMBL/GenBank/DDBJ whole genome shotgun (WGS) entry which is preliminary data.</text>
</comment>
<dbReference type="EMBL" id="JBHSWH010000001">
    <property type="protein sequence ID" value="MFC6706482.1"/>
    <property type="molecule type" value="Genomic_DNA"/>
</dbReference>
<dbReference type="SUPFAM" id="SSF53474">
    <property type="entry name" value="alpha/beta-Hydrolases"/>
    <property type="match status" value="1"/>
</dbReference>
<name>A0ABW2AI74_9MICO</name>
<accession>A0ABW2AI74</accession>
<dbReference type="Gene3D" id="3.40.50.1820">
    <property type="entry name" value="alpha/beta hydrolase"/>
    <property type="match status" value="1"/>
</dbReference>
<proteinExistence type="predicted"/>
<reference evidence="2" key="1">
    <citation type="journal article" date="2019" name="Int. J. Syst. Evol. Microbiol.">
        <title>The Global Catalogue of Microorganisms (GCM) 10K type strain sequencing project: providing services to taxonomists for standard genome sequencing and annotation.</title>
        <authorList>
            <consortium name="The Broad Institute Genomics Platform"/>
            <consortium name="The Broad Institute Genome Sequencing Center for Infectious Disease"/>
            <person name="Wu L."/>
            <person name="Ma J."/>
        </authorList>
    </citation>
    <scope>NUCLEOTIDE SEQUENCE [LARGE SCALE GENOMIC DNA]</scope>
    <source>
        <strain evidence="2">CCUG 58127</strain>
    </source>
</reference>
<evidence type="ECO:0000313" key="2">
    <source>
        <dbReference type="Proteomes" id="UP001596298"/>
    </source>
</evidence>
<keyword evidence="2" id="KW-1185">Reference proteome</keyword>
<keyword evidence="1" id="KW-0378">Hydrolase</keyword>
<organism evidence="1 2">
    <name type="scientific">Flexivirga alba</name>
    <dbReference type="NCBI Taxonomy" id="702742"/>
    <lineage>
        <taxon>Bacteria</taxon>
        <taxon>Bacillati</taxon>
        <taxon>Actinomycetota</taxon>
        <taxon>Actinomycetes</taxon>
        <taxon>Micrococcales</taxon>
        <taxon>Dermacoccaceae</taxon>
        <taxon>Flexivirga</taxon>
    </lineage>
</organism>
<dbReference type="InterPro" id="IPR029058">
    <property type="entry name" value="AB_hydrolase_fold"/>
</dbReference>